<keyword evidence="4" id="KW-1185">Reference proteome</keyword>
<dbReference type="EMBL" id="RFLX01000042">
    <property type="protein sequence ID" value="RMI16997.1"/>
    <property type="molecule type" value="Genomic_DNA"/>
</dbReference>
<dbReference type="AlphaFoldDB" id="A0A3A9JAL5"/>
<accession>A0A3A9JAL5</accession>
<dbReference type="InterPro" id="IPR005064">
    <property type="entry name" value="BUG"/>
</dbReference>
<comment type="similarity">
    <text evidence="1">Belongs to the UPF0065 (bug) family.</text>
</comment>
<dbReference type="PANTHER" id="PTHR42928:SF5">
    <property type="entry name" value="BLR1237 PROTEIN"/>
    <property type="match status" value="1"/>
</dbReference>
<organism evidence="2 5">
    <name type="scientific">Teichococcus wenyumeiae</name>
    <dbReference type="NCBI Taxonomy" id="2478470"/>
    <lineage>
        <taxon>Bacteria</taxon>
        <taxon>Pseudomonadati</taxon>
        <taxon>Pseudomonadota</taxon>
        <taxon>Alphaproteobacteria</taxon>
        <taxon>Acetobacterales</taxon>
        <taxon>Roseomonadaceae</taxon>
        <taxon>Roseomonas</taxon>
    </lineage>
</organism>
<proteinExistence type="inferred from homology"/>
<dbReference type="Proteomes" id="UP000278036">
    <property type="component" value="Unassembled WGS sequence"/>
</dbReference>
<dbReference type="EMBL" id="RAQU01000083">
    <property type="protein sequence ID" value="RKK03502.1"/>
    <property type="molecule type" value="Genomic_DNA"/>
</dbReference>
<dbReference type="Gene3D" id="3.40.190.10">
    <property type="entry name" value="Periplasmic binding protein-like II"/>
    <property type="match status" value="1"/>
</dbReference>
<reference evidence="2 5" key="1">
    <citation type="submission" date="2018-09" db="EMBL/GenBank/DDBJ databases">
        <title>Roseomonas sp. nov., isolated from feces of Tibetan antelopes in the Qinghai-Tibet plateau, China.</title>
        <authorList>
            <person name="Tian Z."/>
        </authorList>
    </citation>
    <scope>NUCLEOTIDE SEQUENCE [LARGE SCALE GENOMIC DNA]</scope>
    <source>
        <strain evidence="3 4">Z23</strain>
        <strain evidence="2 5">Z24</strain>
    </source>
</reference>
<dbReference type="Pfam" id="PF03401">
    <property type="entry name" value="TctC"/>
    <property type="match status" value="1"/>
</dbReference>
<dbReference type="OrthoDB" id="8970543at2"/>
<name>A0A3A9JAL5_9PROT</name>
<dbReference type="InParanoid" id="A0A3A9JAL5"/>
<sequence>MGVLLHKDAPFHSLADLVAAAREKSNHFDYGSAGTGAPSQVLLLQILYLTGARMNHVVYCGAAPAMTDLMSGTITTVADTTTTALGNIRGGMVRPLAITSTERLPFLPHGPTVRESGVPGLAQLSMSTWSILLAPARTPQPILTLLPHASRDVMADPVVAAKFAEVGNVPMPPLDQTATQAFTATEFDR</sequence>
<gene>
    <name evidence="2" type="ORF">D6Z83_14250</name>
    <name evidence="3" type="ORF">EBE87_24460</name>
</gene>
<dbReference type="Gene3D" id="3.40.190.150">
    <property type="entry name" value="Bordetella uptake gene, domain 1"/>
    <property type="match status" value="1"/>
</dbReference>
<evidence type="ECO:0000313" key="3">
    <source>
        <dbReference type="EMBL" id="RMI16997.1"/>
    </source>
</evidence>
<comment type="caution">
    <text evidence="2">The sequence shown here is derived from an EMBL/GenBank/DDBJ whole genome shotgun (WGS) entry which is preliminary data.</text>
</comment>
<dbReference type="RefSeq" id="WP_120638960.1">
    <property type="nucleotide sequence ID" value="NZ_RAQU01000083.1"/>
</dbReference>
<dbReference type="InterPro" id="IPR042100">
    <property type="entry name" value="Bug_dom1"/>
</dbReference>
<evidence type="ECO:0000256" key="1">
    <source>
        <dbReference type="ARBA" id="ARBA00006987"/>
    </source>
</evidence>
<dbReference type="Proteomes" id="UP000274097">
    <property type="component" value="Unassembled WGS sequence"/>
</dbReference>
<evidence type="ECO:0000313" key="2">
    <source>
        <dbReference type="EMBL" id="RKK03502.1"/>
    </source>
</evidence>
<dbReference type="PANTHER" id="PTHR42928">
    <property type="entry name" value="TRICARBOXYLATE-BINDING PROTEIN"/>
    <property type="match status" value="1"/>
</dbReference>
<evidence type="ECO:0000313" key="4">
    <source>
        <dbReference type="Proteomes" id="UP000274097"/>
    </source>
</evidence>
<protein>
    <submittedName>
        <fullName evidence="2">Uncharacterized protein</fullName>
    </submittedName>
</protein>
<evidence type="ECO:0000313" key="5">
    <source>
        <dbReference type="Proteomes" id="UP000278036"/>
    </source>
</evidence>